<dbReference type="OrthoDB" id="545125at2"/>
<feature type="compositionally biased region" description="Low complexity" evidence="6">
    <location>
        <begin position="470"/>
        <end position="479"/>
    </location>
</feature>
<gene>
    <name evidence="8" type="ordered locus">ROP_03850</name>
</gene>
<dbReference type="Gene3D" id="3.30.465.10">
    <property type="match status" value="1"/>
</dbReference>
<dbReference type="InterPro" id="IPR016166">
    <property type="entry name" value="FAD-bd_PCMH"/>
</dbReference>
<dbReference type="Pfam" id="PF01565">
    <property type="entry name" value="FAD_binding_4"/>
    <property type="match status" value="1"/>
</dbReference>
<dbReference type="InterPro" id="IPR012951">
    <property type="entry name" value="BBE"/>
</dbReference>
<dbReference type="AlphaFoldDB" id="C1ARF5"/>
<proteinExistence type="inferred from homology"/>
<dbReference type="GO" id="GO:0071949">
    <property type="term" value="F:FAD binding"/>
    <property type="evidence" value="ECO:0007669"/>
    <property type="project" value="InterPro"/>
</dbReference>
<dbReference type="PATRIC" id="fig|632772.20.peg.431"/>
<dbReference type="PROSITE" id="PS51387">
    <property type="entry name" value="FAD_PCMH"/>
    <property type="match status" value="1"/>
</dbReference>
<dbReference type="GO" id="GO:0016491">
    <property type="term" value="F:oxidoreductase activity"/>
    <property type="evidence" value="ECO:0007669"/>
    <property type="project" value="UniProtKB-KW"/>
</dbReference>
<dbReference type="InterPro" id="IPR016169">
    <property type="entry name" value="FAD-bd_PCMH_sub2"/>
</dbReference>
<keyword evidence="4" id="KW-0274">FAD</keyword>
<dbReference type="InterPro" id="IPR016167">
    <property type="entry name" value="FAD-bd_PCMH_sub1"/>
</dbReference>
<dbReference type="Gene3D" id="3.40.462.20">
    <property type="match status" value="1"/>
</dbReference>
<keyword evidence="5" id="KW-0560">Oxidoreductase</keyword>
<protein>
    <submittedName>
        <fullName evidence="8">Putative oxidoreductase</fullName>
    </submittedName>
</protein>
<dbReference type="InterPro" id="IPR050416">
    <property type="entry name" value="FAD-linked_Oxidoreductase"/>
</dbReference>
<dbReference type="SUPFAM" id="SSF56176">
    <property type="entry name" value="FAD-binding/transporter-associated domain-like"/>
    <property type="match status" value="1"/>
</dbReference>
<dbReference type="Gene3D" id="3.30.43.10">
    <property type="entry name" value="Uridine Diphospho-n-acetylenolpyruvylglucosamine Reductase, domain 2"/>
    <property type="match status" value="1"/>
</dbReference>
<dbReference type="RefSeq" id="WP_012687639.1">
    <property type="nucleotide sequence ID" value="NC_012522.1"/>
</dbReference>
<sequence length="479" mass="51642">MSSRTDRAAQHLTTTANVLTGDVVRPGDSGYEEARVGWNRLYSRYPEAIVFCCDTQDVVNAVRWAREEGIALRARSGRHSLDGWSSLDGGLVIDVSRMKDIVIDESARTATVGTGLTQMETVAALGQHGFAVPTGSEGGVGLGGVILGGGFGLLTRSMGMACDNLLAAEVVVADGARSAKVVEATEHRNSDLLWACRGGGGGNFGIATSYTLRLHELSNVTFLVARWSGHGDLADLLRAWQREAPVADNRLTSALEADSTAVELSALLYGGSRRELEDQLRSLLAIGSPEVTVTEDAWPTVYGDVDRGPNDVPFWKFYSQFVTRPLPDEAIDLIVRFMDNTPSPPSNFFCSSFGGAVRHAPPGGSAFPHRDALFYCEPGAAWNDPALNSAALGWAADFWRALRPYGDGAYVNVPNAAASDWEREYYGSHRERLREVKATYDPENVFNFEQSVPLSPADPSRALRWGDGGQPKSQGQGSP</sequence>
<evidence type="ECO:0000256" key="5">
    <source>
        <dbReference type="ARBA" id="ARBA00023002"/>
    </source>
</evidence>
<evidence type="ECO:0000313" key="9">
    <source>
        <dbReference type="Proteomes" id="UP000002212"/>
    </source>
</evidence>
<evidence type="ECO:0000259" key="7">
    <source>
        <dbReference type="PROSITE" id="PS51387"/>
    </source>
</evidence>
<dbReference type="PANTHER" id="PTHR42973">
    <property type="entry name" value="BINDING OXIDOREDUCTASE, PUTATIVE (AFU_ORTHOLOGUE AFUA_1G17690)-RELATED"/>
    <property type="match status" value="1"/>
</dbReference>
<evidence type="ECO:0000256" key="4">
    <source>
        <dbReference type="ARBA" id="ARBA00022827"/>
    </source>
</evidence>
<evidence type="ECO:0000256" key="3">
    <source>
        <dbReference type="ARBA" id="ARBA00022630"/>
    </source>
</evidence>
<dbReference type="KEGG" id="rop:ROP_03850"/>
<comment type="similarity">
    <text evidence="2">Belongs to the oxygen-dependent FAD-linked oxidoreductase family.</text>
</comment>
<organism evidence="8 9">
    <name type="scientific">Rhodococcus opacus (strain B4)</name>
    <dbReference type="NCBI Taxonomy" id="632772"/>
    <lineage>
        <taxon>Bacteria</taxon>
        <taxon>Bacillati</taxon>
        <taxon>Actinomycetota</taxon>
        <taxon>Actinomycetes</taxon>
        <taxon>Mycobacteriales</taxon>
        <taxon>Nocardiaceae</taxon>
        <taxon>Rhodococcus</taxon>
    </lineage>
</organism>
<evidence type="ECO:0000256" key="1">
    <source>
        <dbReference type="ARBA" id="ARBA00001974"/>
    </source>
</evidence>
<dbReference type="InterPro" id="IPR006094">
    <property type="entry name" value="Oxid_FAD_bind_N"/>
</dbReference>
<keyword evidence="3" id="KW-0285">Flavoprotein</keyword>
<evidence type="ECO:0000256" key="2">
    <source>
        <dbReference type="ARBA" id="ARBA00005466"/>
    </source>
</evidence>
<dbReference type="STRING" id="632772.ROP_03850"/>
<accession>C1ARF5</accession>
<evidence type="ECO:0000313" key="8">
    <source>
        <dbReference type="EMBL" id="BAH48632.1"/>
    </source>
</evidence>
<dbReference type="HOGENOM" id="CLU_018354_10_2_11"/>
<dbReference type="PANTHER" id="PTHR42973:SF39">
    <property type="entry name" value="FAD-BINDING PCMH-TYPE DOMAIN-CONTAINING PROTEIN"/>
    <property type="match status" value="1"/>
</dbReference>
<reference evidence="8 9" key="1">
    <citation type="submission" date="2009-03" db="EMBL/GenBank/DDBJ databases">
        <title>Comparison of the complete genome sequences of Rhodococcus erythropolis PR4 and Rhodococcus opacus B4.</title>
        <authorList>
            <person name="Takarada H."/>
            <person name="Sekine M."/>
            <person name="Hosoyama A."/>
            <person name="Yamada R."/>
            <person name="Fujisawa T."/>
            <person name="Omata S."/>
            <person name="Shimizu A."/>
            <person name="Tsukatani N."/>
            <person name="Tanikawa S."/>
            <person name="Fujita N."/>
            <person name="Harayama S."/>
        </authorList>
    </citation>
    <scope>NUCLEOTIDE SEQUENCE [LARGE SCALE GENOMIC DNA]</scope>
    <source>
        <strain evidence="8 9">B4</strain>
    </source>
</reference>
<dbReference type="Proteomes" id="UP000002212">
    <property type="component" value="Chromosome"/>
</dbReference>
<dbReference type="InterPro" id="IPR036318">
    <property type="entry name" value="FAD-bd_PCMH-like_sf"/>
</dbReference>
<feature type="region of interest" description="Disordered" evidence="6">
    <location>
        <begin position="450"/>
        <end position="479"/>
    </location>
</feature>
<comment type="cofactor">
    <cofactor evidence="1">
        <name>FAD</name>
        <dbReference type="ChEBI" id="CHEBI:57692"/>
    </cofactor>
</comment>
<feature type="domain" description="FAD-binding PCMH-type" evidence="7">
    <location>
        <begin position="42"/>
        <end position="217"/>
    </location>
</feature>
<dbReference type="Pfam" id="PF08031">
    <property type="entry name" value="BBE"/>
    <property type="match status" value="1"/>
</dbReference>
<name>C1ARF5_RHOOB</name>
<evidence type="ECO:0000256" key="6">
    <source>
        <dbReference type="SAM" id="MobiDB-lite"/>
    </source>
</evidence>
<dbReference type="EMBL" id="AP011115">
    <property type="protein sequence ID" value="BAH48632.1"/>
    <property type="molecule type" value="Genomic_DNA"/>
</dbReference>